<evidence type="ECO:0000313" key="2">
    <source>
        <dbReference type="EnsemblPlants" id="KEH37989"/>
    </source>
</evidence>
<proteinExistence type="predicted"/>
<accession>A0A072V7H5</accession>
<dbReference type="EnsemblPlants" id="KEH37989">
    <property type="protein sequence ID" value="KEH37989"/>
    <property type="gene ID" value="MTR_2g055490"/>
</dbReference>
<sequence length="112" mass="12561">MSQGGEPPRQEGICIRDFADIFVLAKALSYSCYVSTDVGETLGLHSALQWFDDMHFDNVDFETDSKLTVEFVRRQANGIAHALARDTLLLTSPAVYYDIPDCIETLIINEML</sequence>
<protein>
    <submittedName>
        <fullName evidence="1 2">Uncharacterized protein</fullName>
    </submittedName>
</protein>
<reference evidence="1 3" key="1">
    <citation type="journal article" date="2011" name="Nature">
        <title>The Medicago genome provides insight into the evolution of rhizobial symbioses.</title>
        <authorList>
            <person name="Young N.D."/>
            <person name="Debelle F."/>
            <person name="Oldroyd G.E."/>
            <person name="Geurts R."/>
            <person name="Cannon S.B."/>
            <person name="Udvardi M.K."/>
            <person name="Benedito V.A."/>
            <person name="Mayer K.F."/>
            <person name="Gouzy J."/>
            <person name="Schoof H."/>
            <person name="Van de Peer Y."/>
            <person name="Proost S."/>
            <person name="Cook D.R."/>
            <person name="Meyers B.C."/>
            <person name="Spannagl M."/>
            <person name="Cheung F."/>
            <person name="De Mita S."/>
            <person name="Krishnakumar V."/>
            <person name="Gundlach H."/>
            <person name="Zhou S."/>
            <person name="Mudge J."/>
            <person name="Bharti A.K."/>
            <person name="Murray J.D."/>
            <person name="Naoumkina M.A."/>
            <person name="Rosen B."/>
            <person name="Silverstein K.A."/>
            <person name="Tang H."/>
            <person name="Rombauts S."/>
            <person name="Zhao P.X."/>
            <person name="Zhou P."/>
            <person name="Barbe V."/>
            <person name="Bardou P."/>
            <person name="Bechner M."/>
            <person name="Bellec A."/>
            <person name="Berger A."/>
            <person name="Berges H."/>
            <person name="Bidwell S."/>
            <person name="Bisseling T."/>
            <person name="Choisne N."/>
            <person name="Couloux A."/>
            <person name="Denny R."/>
            <person name="Deshpande S."/>
            <person name="Dai X."/>
            <person name="Doyle J.J."/>
            <person name="Dudez A.M."/>
            <person name="Farmer A.D."/>
            <person name="Fouteau S."/>
            <person name="Franken C."/>
            <person name="Gibelin C."/>
            <person name="Gish J."/>
            <person name="Goldstein S."/>
            <person name="Gonzalez A.J."/>
            <person name="Green P.J."/>
            <person name="Hallab A."/>
            <person name="Hartog M."/>
            <person name="Hua A."/>
            <person name="Humphray S.J."/>
            <person name="Jeong D.H."/>
            <person name="Jing Y."/>
            <person name="Jocker A."/>
            <person name="Kenton S.M."/>
            <person name="Kim D.J."/>
            <person name="Klee K."/>
            <person name="Lai H."/>
            <person name="Lang C."/>
            <person name="Lin S."/>
            <person name="Macmil S.L."/>
            <person name="Magdelenat G."/>
            <person name="Matthews L."/>
            <person name="McCorrison J."/>
            <person name="Monaghan E.L."/>
            <person name="Mun J.H."/>
            <person name="Najar F.Z."/>
            <person name="Nicholson C."/>
            <person name="Noirot C."/>
            <person name="O'Bleness M."/>
            <person name="Paule C.R."/>
            <person name="Poulain J."/>
            <person name="Prion F."/>
            <person name="Qin B."/>
            <person name="Qu C."/>
            <person name="Retzel E.F."/>
            <person name="Riddle C."/>
            <person name="Sallet E."/>
            <person name="Samain S."/>
            <person name="Samson N."/>
            <person name="Sanders I."/>
            <person name="Saurat O."/>
            <person name="Scarpelli C."/>
            <person name="Schiex T."/>
            <person name="Segurens B."/>
            <person name="Severin A.J."/>
            <person name="Sherrier D.J."/>
            <person name="Shi R."/>
            <person name="Sims S."/>
            <person name="Singer S.R."/>
            <person name="Sinharoy S."/>
            <person name="Sterck L."/>
            <person name="Viollet A."/>
            <person name="Wang B.B."/>
            <person name="Wang K."/>
            <person name="Wang M."/>
            <person name="Wang X."/>
            <person name="Warfsmann J."/>
            <person name="Weissenbach J."/>
            <person name="White D.D."/>
            <person name="White J.D."/>
            <person name="Wiley G.B."/>
            <person name="Wincker P."/>
            <person name="Xing Y."/>
            <person name="Yang L."/>
            <person name="Yao Z."/>
            <person name="Ying F."/>
            <person name="Zhai J."/>
            <person name="Zhou L."/>
            <person name="Zuber A."/>
            <person name="Denarie J."/>
            <person name="Dixon R.A."/>
            <person name="May G.D."/>
            <person name="Schwartz D.C."/>
            <person name="Rogers J."/>
            <person name="Quetier F."/>
            <person name="Town C.D."/>
            <person name="Roe B.A."/>
        </authorList>
    </citation>
    <scope>NUCLEOTIDE SEQUENCE [LARGE SCALE GENOMIC DNA]</scope>
    <source>
        <strain evidence="1">A17</strain>
        <strain evidence="2 3">cv. Jemalong A17</strain>
    </source>
</reference>
<reference evidence="2" key="3">
    <citation type="submission" date="2015-04" db="UniProtKB">
        <authorList>
            <consortium name="EnsemblPlants"/>
        </authorList>
    </citation>
    <scope>IDENTIFICATION</scope>
    <source>
        <strain evidence="2">cv. Jemalong A17</strain>
    </source>
</reference>
<dbReference type="PANTHER" id="PTHR47074">
    <property type="entry name" value="BNAC02G40300D PROTEIN"/>
    <property type="match status" value="1"/>
</dbReference>
<evidence type="ECO:0000313" key="3">
    <source>
        <dbReference type="Proteomes" id="UP000002051"/>
    </source>
</evidence>
<gene>
    <name evidence="1" type="ordered locus">MTR_2g055490</name>
</gene>
<dbReference type="EMBL" id="CM001218">
    <property type="protein sequence ID" value="KEH37989.1"/>
    <property type="molecule type" value="Genomic_DNA"/>
</dbReference>
<evidence type="ECO:0000313" key="1">
    <source>
        <dbReference type="EMBL" id="KEH37989.1"/>
    </source>
</evidence>
<dbReference type="PANTHER" id="PTHR47074:SF48">
    <property type="entry name" value="POLYNUCLEOTIDYL TRANSFERASE, RIBONUCLEASE H-LIKE SUPERFAMILY PROTEIN"/>
    <property type="match status" value="1"/>
</dbReference>
<dbReference type="HOGENOM" id="CLU_160266_0_0_1"/>
<dbReference type="Proteomes" id="UP000002051">
    <property type="component" value="Chromosome 2"/>
</dbReference>
<dbReference type="InterPro" id="IPR052929">
    <property type="entry name" value="RNase_H-like_EbsB-rel"/>
</dbReference>
<reference evidence="1 3" key="2">
    <citation type="journal article" date="2014" name="BMC Genomics">
        <title>An improved genome release (version Mt4.0) for the model legume Medicago truncatula.</title>
        <authorList>
            <person name="Tang H."/>
            <person name="Krishnakumar V."/>
            <person name="Bidwell S."/>
            <person name="Rosen B."/>
            <person name="Chan A."/>
            <person name="Zhou S."/>
            <person name="Gentzbittel L."/>
            <person name="Childs K.L."/>
            <person name="Yandell M."/>
            <person name="Gundlach H."/>
            <person name="Mayer K.F."/>
            <person name="Schwartz D.C."/>
            <person name="Town C.D."/>
        </authorList>
    </citation>
    <scope>GENOME REANNOTATION</scope>
    <source>
        <strain evidence="1">A17</strain>
        <strain evidence="2 3">cv. Jemalong A17</strain>
    </source>
</reference>
<organism evidence="1 3">
    <name type="scientific">Medicago truncatula</name>
    <name type="common">Barrel medic</name>
    <name type="synonym">Medicago tribuloides</name>
    <dbReference type="NCBI Taxonomy" id="3880"/>
    <lineage>
        <taxon>Eukaryota</taxon>
        <taxon>Viridiplantae</taxon>
        <taxon>Streptophyta</taxon>
        <taxon>Embryophyta</taxon>
        <taxon>Tracheophyta</taxon>
        <taxon>Spermatophyta</taxon>
        <taxon>Magnoliopsida</taxon>
        <taxon>eudicotyledons</taxon>
        <taxon>Gunneridae</taxon>
        <taxon>Pentapetalae</taxon>
        <taxon>rosids</taxon>
        <taxon>fabids</taxon>
        <taxon>Fabales</taxon>
        <taxon>Fabaceae</taxon>
        <taxon>Papilionoideae</taxon>
        <taxon>50 kb inversion clade</taxon>
        <taxon>NPAAA clade</taxon>
        <taxon>Hologalegina</taxon>
        <taxon>IRL clade</taxon>
        <taxon>Trifolieae</taxon>
        <taxon>Medicago</taxon>
    </lineage>
</organism>
<name>A0A072V7H5_MEDTR</name>
<dbReference type="AlphaFoldDB" id="A0A072V7H5"/>
<keyword evidence="3" id="KW-1185">Reference proteome</keyword>